<dbReference type="AlphaFoldDB" id="A0A9W8JL59"/>
<feature type="non-terminal residue" evidence="1">
    <location>
        <position position="67"/>
    </location>
</feature>
<protein>
    <submittedName>
        <fullName evidence="1">Uncharacterized protein</fullName>
    </submittedName>
</protein>
<accession>A0A9W8JL59</accession>
<dbReference type="Proteomes" id="UP001140091">
    <property type="component" value="Unassembled WGS sequence"/>
</dbReference>
<proteinExistence type="predicted"/>
<keyword evidence="2" id="KW-1185">Reference proteome</keyword>
<gene>
    <name evidence="1" type="ORF">H1R20_g1287</name>
</gene>
<reference evidence="1" key="1">
    <citation type="submission" date="2022-06" db="EMBL/GenBank/DDBJ databases">
        <title>Genome Sequence of Candolleomyces eurysporus.</title>
        <authorList>
            <person name="Buettner E."/>
        </authorList>
    </citation>
    <scope>NUCLEOTIDE SEQUENCE</scope>
    <source>
        <strain evidence="1">VTCC 930004</strain>
    </source>
</reference>
<evidence type="ECO:0000313" key="2">
    <source>
        <dbReference type="Proteomes" id="UP001140091"/>
    </source>
</evidence>
<organism evidence="1 2">
    <name type="scientific">Candolleomyces eurysporus</name>
    <dbReference type="NCBI Taxonomy" id="2828524"/>
    <lineage>
        <taxon>Eukaryota</taxon>
        <taxon>Fungi</taxon>
        <taxon>Dikarya</taxon>
        <taxon>Basidiomycota</taxon>
        <taxon>Agaricomycotina</taxon>
        <taxon>Agaricomycetes</taxon>
        <taxon>Agaricomycetidae</taxon>
        <taxon>Agaricales</taxon>
        <taxon>Agaricineae</taxon>
        <taxon>Psathyrellaceae</taxon>
        <taxon>Candolleomyces</taxon>
    </lineage>
</organism>
<sequence>MVDIGFGKDHKLEHSFPDLRRNEPDLRDQGEMEAYGVVAFASILGKLVFLQVGPERLASQLTKLGLQ</sequence>
<comment type="caution">
    <text evidence="1">The sequence shown here is derived from an EMBL/GenBank/DDBJ whole genome shotgun (WGS) entry which is preliminary data.</text>
</comment>
<dbReference type="EMBL" id="JANBPK010000316">
    <property type="protein sequence ID" value="KAJ2935803.1"/>
    <property type="molecule type" value="Genomic_DNA"/>
</dbReference>
<evidence type="ECO:0000313" key="1">
    <source>
        <dbReference type="EMBL" id="KAJ2935803.1"/>
    </source>
</evidence>
<name>A0A9W8JL59_9AGAR</name>